<reference evidence="4" key="1">
    <citation type="journal article" date="2012" name="Nat. Genet.">
        <title>Lifestyle transitions in plant pathogenic Colletotrichum fungi deciphered by genome and transcriptome analyses.</title>
        <authorList>
            <person name="O'Connell R.J."/>
            <person name="Thon M.R."/>
            <person name="Hacquard S."/>
            <person name="Amyotte S.G."/>
            <person name="Kleemann J."/>
            <person name="Torres M.F."/>
            <person name="Damm U."/>
            <person name="Buiate E.A."/>
            <person name="Epstein L."/>
            <person name="Alkan N."/>
            <person name="Altmueller J."/>
            <person name="Alvarado-Balderrama L."/>
            <person name="Bauser C.A."/>
            <person name="Becker C."/>
            <person name="Birren B.W."/>
            <person name="Chen Z."/>
            <person name="Choi J."/>
            <person name="Crouch J.A."/>
            <person name="Duvick J.P."/>
            <person name="Farman M.A."/>
            <person name="Gan P."/>
            <person name="Heiman D."/>
            <person name="Henrissat B."/>
            <person name="Howard R.J."/>
            <person name="Kabbage M."/>
            <person name="Koch C."/>
            <person name="Kracher B."/>
            <person name="Kubo Y."/>
            <person name="Law A.D."/>
            <person name="Lebrun M.-H."/>
            <person name="Lee Y.-H."/>
            <person name="Miyara I."/>
            <person name="Moore N."/>
            <person name="Neumann U."/>
            <person name="Nordstroem K."/>
            <person name="Panaccione D.G."/>
            <person name="Panstruga R."/>
            <person name="Place M."/>
            <person name="Proctor R.H."/>
            <person name="Prusky D."/>
            <person name="Rech G."/>
            <person name="Reinhardt R."/>
            <person name="Rollins J.A."/>
            <person name="Rounsley S."/>
            <person name="Schardl C.L."/>
            <person name="Schwartz D.C."/>
            <person name="Shenoy N."/>
            <person name="Shirasu K."/>
            <person name="Sikhakolli U.R."/>
            <person name="Stueber K."/>
            <person name="Sukno S.A."/>
            <person name="Sweigard J.A."/>
            <person name="Takano Y."/>
            <person name="Takahara H."/>
            <person name="Trail F."/>
            <person name="van der Does H.C."/>
            <person name="Voll L.M."/>
            <person name="Will I."/>
            <person name="Young S."/>
            <person name="Zeng Q."/>
            <person name="Zhang J."/>
            <person name="Zhou S."/>
            <person name="Dickman M.B."/>
            <person name="Schulze-Lefert P."/>
            <person name="Ver Loren van Themaat E."/>
            <person name="Ma L.-J."/>
            <person name="Vaillancourt L.J."/>
        </authorList>
    </citation>
    <scope>NUCLEOTIDE SEQUENCE [LARGE SCALE GENOMIC DNA]</scope>
    <source>
        <strain evidence="4">IMI 349063</strain>
    </source>
</reference>
<evidence type="ECO:0000256" key="2">
    <source>
        <dbReference type="SAM" id="SignalP"/>
    </source>
</evidence>
<dbReference type="Proteomes" id="UP000007174">
    <property type="component" value="Unassembled WGS sequence"/>
</dbReference>
<feature type="region of interest" description="Disordered" evidence="1">
    <location>
        <begin position="98"/>
        <end position="193"/>
    </location>
</feature>
<evidence type="ECO:0000256" key="1">
    <source>
        <dbReference type="SAM" id="MobiDB-lite"/>
    </source>
</evidence>
<keyword evidence="2" id="KW-0732">Signal</keyword>
<gene>
    <name evidence="3" type="ORF">CH063_13040</name>
</gene>
<dbReference type="STRING" id="759273.H1VST5"/>
<dbReference type="VEuPathDB" id="FungiDB:CH63R_13341"/>
<protein>
    <submittedName>
        <fullName evidence="3">Uncharacterized protein</fullName>
    </submittedName>
</protein>
<evidence type="ECO:0000313" key="4">
    <source>
        <dbReference type="Proteomes" id="UP000007174"/>
    </source>
</evidence>
<name>H1VST5_COLHI</name>
<feature type="signal peptide" evidence="2">
    <location>
        <begin position="1"/>
        <end position="20"/>
    </location>
</feature>
<feature type="chain" id="PRO_5003555551" evidence="2">
    <location>
        <begin position="21"/>
        <end position="344"/>
    </location>
</feature>
<sequence length="344" mass="35965">MVSSASCFALLGLGASAVNAIPKANYLIPHPPETFTLTTCGSQCARTVTVTETFTETAPYFYTCGPPSSPATTSTVDSLTLSATILLPPLSTARSITNSTTRVTPSSSTRSPSGTGIIPTLTSFTKTSTPTPGFTVSSQLPSAVSPSSSAWGVNSTSSRISSRSDGYATGTGSPGTSVSSGRAVPSSSLWSNSTEPITRTVTRTVRKSSSGSSTKARVTIPTIPIISIPPPPVTSTGSEPATSPGLSYSLTTYTTVRVINTTVSSQLPGLSTLSRSASRTTLRTTVVRHGCLQQVPRAVVEQLDPSLELAQLRDNYYQGYLFHRQLQGAMLDEHQDSPEALYIL</sequence>
<dbReference type="eggNOG" id="ENOG502T44M">
    <property type="taxonomic scope" value="Eukaryota"/>
</dbReference>
<evidence type="ECO:0000313" key="3">
    <source>
        <dbReference type="EMBL" id="CCF43293.1"/>
    </source>
</evidence>
<feature type="compositionally biased region" description="Low complexity" evidence="1">
    <location>
        <begin position="98"/>
        <end position="188"/>
    </location>
</feature>
<dbReference type="HOGENOM" id="CLU_806560_0_0_1"/>
<dbReference type="EMBL" id="CACQ02005992">
    <property type="protein sequence ID" value="CCF43293.1"/>
    <property type="molecule type" value="Genomic_DNA"/>
</dbReference>
<dbReference type="AlphaFoldDB" id="H1VST5"/>
<accession>H1VST5</accession>
<proteinExistence type="predicted"/>
<organism evidence="3 4">
    <name type="scientific">Colletotrichum higginsianum (strain IMI 349063)</name>
    <name type="common">Crucifer anthracnose fungus</name>
    <dbReference type="NCBI Taxonomy" id="759273"/>
    <lineage>
        <taxon>Eukaryota</taxon>
        <taxon>Fungi</taxon>
        <taxon>Dikarya</taxon>
        <taxon>Ascomycota</taxon>
        <taxon>Pezizomycotina</taxon>
        <taxon>Sordariomycetes</taxon>
        <taxon>Hypocreomycetidae</taxon>
        <taxon>Glomerellales</taxon>
        <taxon>Glomerellaceae</taxon>
        <taxon>Colletotrichum</taxon>
        <taxon>Colletotrichum destructivum species complex</taxon>
    </lineage>
</organism>